<accession>A0A4P9XLB7</accession>
<proteinExistence type="predicted"/>
<evidence type="ECO:0000313" key="3">
    <source>
        <dbReference type="Proteomes" id="UP000271241"/>
    </source>
</evidence>
<feature type="compositionally biased region" description="Basic and acidic residues" evidence="1">
    <location>
        <begin position="155"/>
        <end position="165"/>
    </location>
</feature>
<name>A0A4P9XLB7_9FUNG</name>
<sequence>MARKKGRAKGKRGGSLRSAQPNSAPMQNDTRALESLSESMPTSVETSAEPAPAPAPTPPASEPVPAVANSEVSTEPELISAISEPAPTMKLEPEPVPEPESKPESELKPEPAVSSNSTSGELADKGHKATTSPLQSVSPDEERSVVAAAAYNKDTSSHKENESERTALLPKLQQRQSYGSNITASEGDGSGAGAADGGDDAGPFRSEEDSPWRYKAMALACALLLAFGSHYAAHTLGTLKGKVKERTCCD</sequence>
<reference evidence="3" key="1">
    <citation type="journal article" date="2018" name="Nat. Microbiol.">
        <title>Leveraging single-cell genomics to expand the fungal tree of life.</title>
        <authorList>
            <person name="Ahrendt S.R."/>
            <person name="Quandt C.A."/>
            <person name="Ciobanu D."/>
            <person name="Clum A."/>
            <person name="Salamov A."/>
            <person name="Andreopoulos B."/>
            <person name="Cheng J.F."/>
            <person name="Woyke T."/>
            <person name="Pelin A."/>
            <person name="Henrissat B."/>
            <person name="Reynolds N.K."/>
            <person name="Benny G.L."/>
            <person name="Smith M.E."/>
            <person name="James T.Y."/>
            <person name="Grigoriev I.V."/>
        </authorList>
    </citation>
    <scope>NUCLEOTIDE SEQUENCE [LARGE SCALE GENOMIC DNA]</scope>
    <source>
        <strain evidence="3">RSA 1356</strain>
    </source>
</reference>
<feature type="compositionally biased region" description="Polar residues" evidence="1">
    <location>
        <begin position="129"/>
        <end position="138"/>
    </location>
</feature>
<feature type="compositionally biased region" description="Basic residues" evidence="1">
    <location>
        <begin position="1"/>
        <end position="14"/>
    </location>
</feature>
<dbReference type="STRING" id="78915.A0A4P9XLB7"/>
<keyword evidence="3" id="KW-1185">Reference proteome</keyword>
<organism evidence="2 3">
    <name type="scientific">Thamnocephalis sphaerospora</name>
    <dbReference type="NCBI Taxonomy" id="78915"/>
    <lineage>
        <taxon>Eukaryota</taxon>
        <taxon>Fungi</taxon>
        <taxon>Fungi incertae sedis</taxon>
        <taxon>Zoopagomycota</taxon>
        <taxon>Zoopagomycotina</taxon>
        <taxon>Zoopagomycetes</taxon>
        <taxon>Zoopagales</taxon>
        <taxon>Sigmoideomycetaceae</taxon>
        <taxon>Thamnocephalis</taxon>
    </lineage>
</organism>
<evidence type="ECO:0000256" key="1">
    <source>
        <dbReference type="SAM" id="MobiDB-lite"/>
    </source>
</evidence>
<feature type="compositionally biased region" description="Polar residues" evidence="1">
    <location>
        <begin position="17"/>
        <end position="42"/>
    </location>
</feature>
<feature type="compositionally biased region" description="Basic and acidic residues" evidence="1">
    <location>
        <begin position="99"/>
        <end position="109"/>
    </location>
</feature>
<feature type="region of interest" description="Disordered" evidence="1">
    <location>
        <begin position="1"/>
        <end position="208"/>
    </location>
</feature>
<evidence type="ECO:0000313" key="2">
    <source>
        <dbReference type="EMBL" id="RKP06070.1"/>
    </source>
</evidence>
<dbReference type="EMBL" id="KZ992961">
    <property type="protein sequence ID" value="RKP06070.1"/>
    <property type="molecule type" value="Genomic_DNA"/>
</dbReference>
<dbReference type="Proteomes" id="UP000271241">
    <property type="component" value="Unassembled WGS sequence"/>
</dbReference>
<dbReference type="AlphaFoldDB" id="A0A4P9XLB7"/>
<feature type="compositionally biased region" description="Pro residues" evidence="1">
    <location>
        <begin position="51"/>
        <end position="62"/>
    </location>
</feature>
<gene>
    <name evidence="2" type="ORF">THASP1DRAFT_32105</name>
</gene>
<protein>
    <submittedName>
        <fullName evidence="2">Uncharacterized protein</fullName>
    </submittedName>
</protein>
<feature type="compositionally biased region" description="Polar residues" evidence="1">
    <location>
        <begin position="173"/>
        <end position="184"/>
    </location>
</feature>